<dbReference type="EMBL" id="KZ851911">
    <property type="protein sequence ID" value="RDH21198.1"/>
    <property type="molecule type" value="Genomic_DNA"/>
</dbReference>
<proteinExistence type="predicted"/>
<feature type="region of interest" description="Disordered" evidence="1">
    <location>
        <begin position="102"/>
        <end position="190"/>
    </location>
</feature>
<name>A0A370BZP3_ASPNG</name>
<feature type="compositionally biased region" description="Low complexity" evidence="1">
    <location>
        <begin position="132"/>
        <end position="143"/>
    </location>
</feature>
<feature type="region of interest" description="Disordered" evidence="1">
    <location>
        <begin position="62"/>
        <end position="81"/>
    </location>
</feature>
<dbReference type="Proteomes" id="UP000253845">
    <property type="component" value="Unassembled WGS sequence"/>
</dbReference>
<evidence type="ECO:0008006" key="4">
    <source>
        <dbReference type="Google" id="ProtNLM"/>
    </source>
</evidence>
<dbReference type="PANTHER" id="PTHR34706:SF2">
    <property type="entry name" value="RFEF"/>
    <property type="match status" value="1"/>
</dbReference>
<dbReference type="PANTHER" id="PTHR34706">
    <property type="entry name" value="SLR1338 PROTEIN"/>
    <property type="match status" value="1"/>
</dbReference>
<organism evidence="2 3">
    <name type="scientific">Aspergillus niger ATCC 13496</name>
    <dbReference type="NCBI Taxonomy" id="1353008"/>
    <lineage>
        <taxon>Eukaryota</taxon>
        <taxon>Fungi</taxon>
        <taxon>Dikarya</taxon>
        <taxon>Ascomycota</taxon>
        <taxon>Pezizomycotina</taxon>
        <taxon>Eurotiomycetes</taxon>
        <taxon>Eurotiomycetidae</taxon>
        <taxon>Eurotiales</taxon>
        <taxon>Aspergillaceae</taxon>
        <taxon>Aspergillus</taxon>
        <taxon>Aspergillus subgen. Circumdati</taxon>
    </lineage>
</organism>
<evidence type="ECO:0000313" key="3">
    <source>
        <dbReference type="Proteomes" id="UP000253845"/>
    </source>
</evidence>
<reference evidence="2 3" key="1">
    <citation type="submission" date="2018-07" db="EMBL/GenBank/DDBJ databases">
        <title>Section-level genome sequencing of Aspergillus section Nigri to investigate inter- and intra-species variation.</title>
        <authorList>
            <consortium name="DOE Joint Genome Institute"/>
            <person name="Vesth T.C."/>
            <person name="Nybo J.L."/>
            <person name="Theobald S."/>
            <person name="Frisvad J.C."/>
            <person name="Larsen T.O."/>
            <person name="Nielsen K.F."/>
            <person name="Hoof J.B."/>
            <person name="Brandl J."/>
            <person name="Salamov A."/>
            <person name="Riley R."/>
            <person name="Gladden J.M."/>
            <person name="Phatale P."/>
            <person name="Nielsen M.T."/>
            <person name="Lyhne E.K."/>
            <person name="Kogle M.E."/>
            <person name="Strasser K."/>
            <person name="McDonnell E."/>
            <person name="Barry K."/>
            <person name="Clum A."/>
            <person name="Chen C."/>
            <person name="Nolan M."/>
            <person name="Sandor L."/>
            <person name="Kuo A."/>
            <person name="Lipzen A."/>
            <person name="Hainaut M."/>
            <person name="Drula E."/>
            <person name="Tsang A."/>
            <person name="Magnuson J.K."/>
            <person name="Henrissat B."/>
            <person name="Wiebenga A."/>
            <person name="Simmons B.A."/>
            <person name="Makela M.R."/>
            <person name="De vries R.P."/>
            <person name="Grigoriev I.V."/>
            <person name="Mortensen U.H."/>
            <person name="Baker S.E."/>
            <person name="Andersen M.R."/>
        </authorList>
    </citation>
    <scope>NUCLEOTIDE SEQUENCE [LARGE SCALE GENOMIC DNA]</scope>
    <source>
        <strain evidence="2 3">ATCC 13496</strain>
    </source>
</reference>
<sequence length="501" mass="55531">MNYRMKRKLGKLRFRKCKALAKHGGRCKKRATSSGFYCHHHKHLAVENKKDFPPRLIVDKPQESRKEFDCGSPTSKAHDITPDDMVMSDVAVADIPIDSNSEIDAPLRATPELTSGPSDTSYGDISQGQDLSSGEGNGNVESSGRSDDQDDAAVAVAYQQRKPDLPHDLPEQEFETKSDRKSAFNSTFNHNSGNSTNTNCGNTTNSNCGNSTTNNDASQNFHVEGVMAFITNNYSGFSIDDQTIKTLMRTAAAEMMNIVQTYNIPAGKEKAMVELALFDMVIVCDAMKKTLRHLVTISSLLLPKGITIRFLNTNHDGRDLYENITEGYQVDKICQNAKYFRFRNGPELGDFVNEDIIHPMIMRKAHAGELKRPVITIMLTDADIPSAQGRETFKSCIRSCKKAADLQKYGDKAALFVLSRVGNSRRGKEFVSELETDNSINDMLHCSPDSLDKWLADCQKLGKENEYTGKVSASASFAAVYTNCEQLIELFLTALDRNGTA</sequence>
<dbReference type="VEuPathDB" id="FungiDB:M747DRAFT_235594"/>
<gene>
    <name evidence="2" type="ORF">M747DRAFT_235594</name>
</gene>
<evidence type="ECO:0000256" key="1">
    <source>
        <dbReference type="SAM" id="MobiDB-lite"/>
    </source>
</evidence>
<feature type="compositionally biased region" description="Basic and acidic residues" evidence="1">
    <location>
        <begin position="161"/>
        <end position="182"/>
    </location>
</feature>
<evidence type="ECO:0000313" key="2">
    <source>
        <dbReference type="EMBL" id="RDH21198.1"/>
    </source>
</evidence>
<protein>
    <recommendedName>
        <fullName evidence="4">VWFA domain-containing protein</fullName>
    </recommendedName>
</protein>
<accession>A0A370BZP3</accession>
<dbReference type="AlphaFoldDB" id="A0A370BZP3"/>
<feature type="compositionally biased region" description="Polar residues" evidence="1">
    <location>
        <begin position="112"/>
        <end position="131"/>
    </location>
</feature>